<keyword evidence="1" id="KW-0805">Transcription regulation</keyword>
<evidence type="ECO:0000256" key="1">
    <source>
        <dbReference type="ARBA" id="ARBA00023015"/>
    </source>
</evidence>
<keyword evidence="2 4" id="KW-0238">DNA-binding</keyword>
<dbReference type="InterPro" id="IPR025996">
    <property type="entry name" value="MT1864/Rv1816-like_C"/>
</dbReference>
<evidence type="ECO:0000313" key="7">
    <source>
        <dbReference type="Proteomes" id="UP000734823"/>
    </source>
</evidence>
<dbReference type="InterPro" id="IPR001647">
    <property type="entry name" value="HTH_TetR"/>
</dbReference>
<accession>A0ABR7LA13</accession>
<keyword evidence="7" id="KW-1185">Reference proteome</keyword>
<organism evidence="6 7">
    <name type="scientific">Actinokineospora xionganensis</name>
    <dbReference type="NCBI Taxonomy" id="2684470"/>
    <lineage>
        <taxon>Bacteria</taxon>
        <taxon>Bacillati</taxon>
        <taxon>Actinomycetota</taxon>
        <taxon>Actinomycetes</taxon>
        <taxon>Pseudonocardiales</taxon>
        <taxon>Pseudonocardiaceae</taxon>
        <taxon>Actinokineospora</taxon>
    </lineage>
</organism>
<dbReference type="EMBL" id="JABVED010000011">
    <property type="protein sequence ID" value="MBC6449469.1"/>
    <property type="molecule type" value="Genomic_DNA"/>
</dbReference>
<reference evidence="6 7" key="1">
    <citation type="submission" date="2020-06" db="EMBL/GenBank/DDBJ databases">
        <title>Actinokineospora xiongansis sp. nov., isolated from soil of Baiyangdian.</title>
        <authorList>
            <person name="Zhang X."/>
        </authorList>
    </citation>
    <scope>NUCLEOTIDE SEQUENCE [LARGE SCALE GENOMIC DNA]</scope>
    <source>
        <strain evidence="6 7">HBU206404</strain>
    </source>
</reference>
<proteinExistence type="predicted"/>
<dbReference type="Proteomes" id="UP000734823">
    <property type="component" value="Unassembled WGS sequence"/>
</dbReference>
<dbReference type="Pfam" id="PF00440">
    <property type="entry name" value="TetR_N"/>
    <property type="match status" value="1"/>
</dbReference>
<sequence>MNAGRTARDRARAEVAQEIKDEARRHLVTEGAHGLSLRAVSRSLGVASSALYRYFPSRDDLLTALIIDAYDAMGAAAEHADSEIRKGRGKSADSTGEAEPRDRWLAVCRAVRTWAVNHRHEYELIYGSPVPGYEAPKDTVAPATRVPLLLTAIATAGKVEDSSIGHGLRSQLSSVIGMNSIDLPPGALARVMVAWTQLFGVISFELFGQLVGSADPADDFFDFSAAAMADFVGL</sequence>
<dbReference type="SUPFAM" id="SSF48498">
    <property type="entry name" value="Tetracyclin repressor-like, C-terminal domain"/>
    <property type="match status" value="1"/>
</dbReference>
<feature type="DNA-binding region" description="H-T-H motif" evidence="4">
    <location>
        <begin position="36"/>
        <end position="55"/>
    </location>
</feature>
<dbReference type="PANTHER" id="PTHR30055:SF243">
    <property type="entry name" value="HTH-TYPE TRANSCRIPTIONAL REGULATOR RV1816"/>
    <property type="match status" value="1"/>
</dbReference>
<name>A0ABR7LA13_9PSEU</name>
<dbReference type="InterPro" id="IPR036271">
    <property type="entry name" value="Tet_transcr_reg_TetR-rel_C_sf"/>
</dbReference>
<evidence type="ECO:0000256" key="3">
    <source>
        <dbReference type="ARBA" id="ARBA00023163"/>
    </source>
</evidence>
<dbReference type="RefSeq" id="WP_187222260.1">
    <property type="nucleotide sequence ID" value="NZ_JABVED010000011.1"/>
</dbReference>
<feature type="domain" description="HTH tetR-type" evidence="5">
    <location>
        <begin position="13"/>
        <end position="73"/>
    </location>
</feature>
<dbReference type="InterPro" id="IPR009057">
    <property type="entry name" value="Homeodomain-like_sf"/>
</dbReference>
<dbReference type="SUPFAM" id="SSF46689">
    <property type="entry name" value="Homeodomain-like"/>
    <property type="match status" value="1"/>
</dbReference>
<evidence type="ECO:0000313" key="6">
    <source>
        <dbReference type="EMBL" id="MBC6449469.1"/>
    </source>
</evidence>
<dbReference type="Gene3D" id="1.10.357.10">
    <property type="entry name" value="Tetracycline Repressor, domain 2"/>
    <property type="match status" value="1"/>
</dbReference>
<protein>
    <submittedName>
        <fullName evidence="6">TetR/AcrR family transcriptional regulator</fullName>
    </submittedName>
</protein>
<evidence type="ECO:0000259" key="5">
    <source>
        <dbReference type="PROSITE" id="PS50977"/>
    </source>
</evidence>
<dbReference type="PROSITE" id="PS50977">
    <property type="entry name" value="HTH_TETR_2"/>
    <property type="match status" value="1"/>
</dbReference>
<evidence type="ECO:0000256" key="4">
    <source>
        <dbReference type="PROSITE-ProRule" id="PRU00335"/>
    </source>
</evidence>
<keyword evidence="3" id="KW-0804">Transcription</keyword>
<dbReference type="Pfam" id="PF13305">
    <property type="entry name" value="TetR_C_33"/>
    <property type="match status" value="1"/>
</dbReference>
<dbReference type="InterPro" id="IPR050109">
    <property type="entry name" value="HTH-type_TetR-like_transc_reg"/>
</dbReference>
<gene>
    <name evidence="6" type="ORF">GPZ80_20095</name>
</gene>
<evidence type="ECO:0000256" key="2">
    <source>
        <dbReference type="ARBA" id="ARBA00023125"/>
    </source>
</evidence>
<comment type="caution">
    <text evidence="6">The sequence shown here is derived from an EMBL/GenBank/DDBJ whole genome shotgun (WGS) entry which is preliminary data.</text>
</comment>
<dbReference type="PANTHER" id="PTHR30055">
    <property type="entry name" value="HTH-TYPE TRANSCRIPTIONAL REGULATOR RUTR"/>
    <property type="match status" value="1"/>
</dbReference>